<evidence type="ECO:0000256" key="4">
    <source>
        <dbReference type="ARBA" id="ARBA00022527"/>
    </source>
</evidence>
<sequence length="1255" mass="139367">MGLVLNPSKVESWGKSSKSKGRKKKDEAVEEPGCWVKLRFGTCMPSRSKVNSSITGTSVSYETKSSNEKSRDREVTRGGSSTTTSNAGSSTSTPYFSEELKVASQLRKFTFNELKLATRNFRPESLLGEGGFGCVFKGWVEENGTAPVKPGTGLTVAVKTLNHDGLQGHKEWLAEIYFLGDLIHPNLVKLIGYSIEDDQRLLVYEFLPRGSLENHLFRRSLPLPWSIRMKIALGAAKGLAFLHEEVQKPVIYRDFKTSNILLDADYNAKLSDFGLAKDGPEGDKTHVSTRVMGTYGYAAPEYVMTGHLTSKSDVYSFGVVLLEMINGRRSMDKNRPNGEHNLVEWARQRFGDKKRLFQLIDPRLEGHFSIKGAQKAVQLAAHCLSRDPKARPMMSEVVEVLKPLQNLKDMASSSYHFQTMQEARSRSHSSSKNGIRTQAVFMPRNGQPVRSLSSPNGPPASPYYAGKMGQALGCVQVKQSKVAVREQFGKFDGVLKPGCHCMPWCFGYKVAGELSLRVRQLEVRCETKTKDNVFVNVVASIQYRALPDKIPDAFYKLSNANSQIQAFVFDVIRASVPKLEVDTVFEQKSDIAKSVEEELAKAMSAYGFEIVETLIVDIEPDVRVKRAMNEINAAARQRVAAKEKAEAEKILQIKRAEGEAEAKYLAGLGIVRQRQAIVDGLRDSVLVFSENVPGTTAKDVMDMVLVTQYFDTMKEIGASSKSSSVFIPHGPGAIKDVASQIREGSLPKMGQALGCVQVKQSKVAVREQFGKFDGVLEPGCHCMPWCFGYKVAGELSLRVRQLKVQCETKTKDNMFLNVVASIHYRPLPDKIPDAFYKLLNADLQIQAYVFDVIRETVPKLELDTVFEQKSDIAKAVQKELAKVMYEYGFEIVQTLIVDIVPHVVSIKAMNEISAAKRKRLVAKEKAEEENILKIKRAEGEAESKYFVGLGIARQGQAIVDGLRDSCSSLMGQALGCVQVKQSNVAVKVHFGKFDDVLEPGCHCMPWCFGYKVSGEISLRVRQLEVQCETKTKDNVFVKIVASIQYRALPHMMRKAIYKLSNAKSQIRAYAFDIIRASVPKFELDAVFEQKSDIAKAVDEDLAKAMSSYGFEIVQTLIVDIVPDVHVKRAMNEINAATRQRLAAKEKAEAEKILQIKRAEGEAETKYLVGLGIARQRQAIVDGLRDSVLVFSENVPGTTAKDVMDMVLVTQYFDTMKEIGASSKSSFVIIPHGPGAVKDIVSQIREGLLQADYAKE</sequence>
<evidence type="ECO:0000256" key="6">
    <source>
        <dbReference type="ARBA" id="ARBA00022707"/>
    </source>
</evidence>
<feature type="region of interest" description="Disordered" evidence="13">
    <location>
        <begin position="1"/>
        <end position="30"/>
    </location>
</feature>
<dbReference type="InterPro" id="IPR036013">
    <property type="entry name" value="Band_7/SPFH_dom_sf"/>
</dbReference>
<dbReference type="Pfam" id="PF01145">
    <property type="entry name" value="Band_7"/>
    <property type="match status" value="3"/>
</dbReference>
<feature type="compositionally biased region" description="Basic and acidic residues" evidence="13">
    <location>
        <begin position="65"/>
        <end position="76"/>
    </location>
</feature>
<evidence type="ECO:0000256" key="10">
    <source>
        <dbReference type="ARBA" id="ARBA00022840"/>
    </source>
</evidence>
<keyword evidence="3" id="KW-1003">Cell membrane</keyword>
<feature type="region of interest" description="Disordered" evidence="13">
    <location>
        <begin position="47"/>
        <end position="93"/>
    </location>
</feature>
<dbReference type="FunFam" id="3.30.200.20:FF:000228">
    <property type="entry name" value="Serine/threonine-protein kinase BIK1"/>
    <property type="match status" value="1"/>
</dbReference>
<dbReference type="Gene3D" id="1.10.510.10">
    <property type="entry name" value="Transferase(Phosphotransferase) domain 1"/>
    <property type="match status" value="1"/>
</dbReference>
<dbReference type="PANTHER" id="PTHR43327:SF31">
    <property type="entry name" value="HYPERSENSITIVE-INDUCED RESPONSE PROTEIN 2"/>
    <property type="match status" value="1"/>
</dbReference>
<protein>
    <recommendedName>
        <fullName evidence="2">non-specific serine/threonine protein kinase</fullName>
        <ecNumber evidence="2">2.7.11.1</ecNumber>
    </recommendedName>
</protein>
<comment type="caution">
    <text evidence="15">The sequence shown here is derived from an EMBL/GenBank/DDBJ whole genome shotgun (WGS) entry which is preliminary data.</text>
</comment>
<evidence type="ECO:0000259" key="14">
    <source>
        <dbReference type="PROSITE" id="PS50011"/>
    </source>
</evidence>
<keyword evidence="16" id="KW-1185">Reference proteome</keyword>
<evidence type="ECO:0000256" key="9">
    <source>
        <dbReference type="ARBA" id="ARBA00022821"/>
    </source>
</evidence>
<keyword evidence="6" id="KW-0519">Myristate</keyword>
<keyword evidence="11" id="KW-0449">Lipoprotein</keyword>
<dbReference type="CDD" id="cd14066">
    <property type="entry name" value="STKc_IRAK"/>
    <property type="match status" value="1"/>
</dbReference>
<dbReference type="GO" id="GO:0006952">
    <property type="term" value="P:defense response"/>
    <property type="evidence" value="ECO:0007669"/>
    <property type="project" value="UniProtKB-KW"/>
</dbReference>
<dbReference type="InterPro" id="IPR001107">
    <property type="entry name" value="Band_7"/>
</dbReference>
<dbReference type="Proteomes" id="UP000290289">
    <property type="component" value="Chromosome 9"/>
</dbReference>
<dbReference type="GO" id="GO:0005524">
    <property type="term" value="F:ATP binding"/>
    <property type="evidence" value="ECO:0007669"/>
    <property type="project" value="UniProtKB-UniRule"/>
</dbReference>
<dbReference type="InterPro" id="IPR008271">
    <property type="entry name" value="Ser/Thr_kinase_AS"/>
</dbReference>
<dbReference type="FunFam" id="1.10.510.10:FF:000258">
    <property type="entry name" value="Probable serine/threonine-protein kinase PBL8"/>
    <property type="match status" value="1"/>
</dbReference>
<dbReference type="EC" id="2.7.11.1" evidence="2"/>
<keyword evidence="7 12" id="KW-0547">Nucleotide-binding</keyword>
<feature type="binding site" evidence="12">
    <location>
        <position position="159"/>
    </location>
    <ligand>
        <name>ATP</name>
        <dbReference type="ChEBI" id="CHEBI:30616"/>
    </ligand>
</feature>
<accession>A0A498J6Q2</accession>
<dbReference type="GO" id="GO:0004674">
    <property type="term" value="F:protein serine/threonine kinase activity"/>
    <property type="evidence" value="ECO:0007669"/>
    <property type="project" value="UniProtKB-KW"/>
</dbReference>
<keyword evidence="3" id="KW-0472">Membrane</keyword>
<dbReference type="PANTHER" id="PTHR43327">
    <property type="entry name" value="STOMATIN-LIKE PROTEIN 2, MITOCHONDRIAL"/>
    <property type="match status" value="1"/>
</dbReference>
<dbReference type="AlphaFoldDB" id="A0A498J6Q2"/>
<evidence type="ECO:0000256" key="12">
    <source>
        <dbReference type="PROSITE-ProRule" id="PRU10141"/>
    </source>
</evidence>
<dbReference type="GO" id="GO:0005739">
    <property type="term" value="C:mitochondrion"/>
    <property type="evidence" value="ECO:0007669"/>
    <property type="project" value="TreeGrafter"/>
</dbReference>
<keyword evidence="10 12" id="KW-0067">ATP-binding</keyword>
<evidence type="ECO:0000313" key="16">
    <source>
        <dbReference type="Proteomes" id="UP000290289"/>
    </source>
</evidence>
<dbReference type="EMBL" id="RDQH01000335">
    <property type="protein sequence ID" value="RXH89512.1"/>
    <property type="molecule type" value="Genomic_DNA"/>
</dbReference>
<gene>
    <name evidence="15" type="ORF">DVH24_031869</name>
</gene>
<organism evidence="15 16">
    <name type="scientific">Malus domestica</name>
    <name type="common">Apple</name>
    <name type="synonym">Pyrus malus</name>
    <dbReference type="NCBI Taxonomy" id="3750"/>
    <lineage>
        <taxon>Eukaryota</taxon>
        <taxon>Viridiplantae</taxon>
        <taxon>Streptophyta</taxon>
        <taxon>Embryophyta</taxon>
        <taxon>Tracheophyta</taxon>
        <taxon>Spermatophyta</taxon>
        <taxon>Magnoliopsida</taxon>
        <taxon>eudicotyledons</taxon>
        <taxon>Gunneridae</taxon>
        <taxon>Pentapetalae</taxon>
        <taxon>rosids</taxon>
        <taxon>fabids</taxon>
        <taxon>Rosales</taxon>
        <taxon>Rosaceae</taxon>
        <taxon>Amygdaloideae</taxon>
        <taxon>Maleae</taxon>
        <taxon>Malus</taxon>
    </lineage>
</organism>
<dbReference type="PROSITE" id="PS00107">
    <property type="entry name" value="PROTEIN_KINASE_ATP"/>
    <property type="match status" value="1"/>
</dbReference>
<dbReference type="InterPro" id="IPR017441">
    <property type="entry name" value="Protein_kinase_ATP_BS"/>
</dbReference>
<dbReference type="Gene3D" id="3.30.200.20">
    <property type="entry name" value="Phosphorylase Kinase, domain 1"/>
    <property type="match status" value="1"/>
</dbReference>
<keyword evidence="8" id="KW-0418">Kinase</keyword>
<feature type="compositionally biased region" description="Low complexity" evidence="13">
    <location>
        <begin position="77"/>
        <end position="93"/>
    </location>
</feature>
<feature type="compositionally biased region" description="Polar residues" evidence="13">
    <location>
        <begin position="48"/>
        <end position="64"/>
    </location>
</feature>
<evidence type="ECO:0000256" key="2">
    <source>
        <dbReference type="ARBA" id="ARBA00012513"/>
    </source>
</evidence>
<proteinExistence type="predicted"/>
<keyword evidence="5" id="KW-0808">Transferase</keyword>
<reference evidence="15 16" key="1">
    <citation type="submission" date="2018-10" db="EMBL/GenBank/DDBJ databases">
        <title>A high-quality apple genome assembly.</title>
        <authorList>
            <person name="Hu J."/>
        </authorList>
    </citation>
    <scope>NUCLEOTIDE SEQUENCE [LARGE SCALE GENOMIC DNA]</scope>
    <source>
        <strain evidence="16">cv. HFTH1</strain>
        <tissue evidence="15">Young leaf</tissue>
    </source>
</reference>
<evidence type="ECO:0000256" key="7">
    <source>
        <dbReference type="ARBA" id="ARBA00022741"/>
    </source>
</evidence>
<evidence type="ECO:0000256" key="8">
    <source>
        <dbReference type="ARBA" id="ARBA00022777"/>
    </source>
</evidence>
<evidence type="ECO:0000256" key="3">
    <source>
        <dbReference type="ARBA" id="ARBA00022475"/>
    </source>
</evidence>
<comment type="subcellular location">
    <subcellularLocation>
        <location evidence="1">Cell membrane</location>
        <topology evidence="1">Lipid-anchor</topology>
        <orientation evidence="1">Cytoplasmic side</orientation>
    </subcellularLocation>
</comment>
<dbReference type="PROSITE" id="PS00108">
    <property type="entry name" value="PROTEIN_KINASE_ST"/>
    <property type="match status" value="1"/>
</dbReference>
<dbReference type="InterPro" id="IPR000719">
    <property type="entry name" value="Prot_kinase_dom"/>
</dbReference>
<evidence type="ECO:0000256" key="11">
    <source>
        <dbReference type="ARBA" id="ARBA00023288"/>
    </source>
</evidence>
<dbReference type="SUPFAM" id="SSF117892">
    <property type="entry name" value="Band 7/SPFH domain"/>
    <property type="match status" value="3"/>
</dbReference>
<dbReference type="GO" id="GO:0005886">
    <property type="term" value="C:plasma membrane"/>
    <property type="evidence" value="ECO:0007669"/>
    <property type="project" value="UniProtKB-SubCell"/>
</dbReference>
<dbReference type="PROSITE" id="PS50011">
    <property type="entry name" value="PROTEIN_KINASE_DOM"/>
    <property type="match status" value="1"/>
</dbReference>
<dbReference type="SUPFAM" id="SSF56112">
    <property type="entry name" value="Protein kinase-like (PK-like)"/>
    <property type="match status" value="1"/>
</dbReference>
<dbReference type="SMART" id="SM00244">
    <property type="entry name" value="PHB"/>
    <property type="match status" value="3"/>
</dbReference>
<dbReference type="InterPro" id="IPR011009">
    <property type="entry name" value="Kinase-like_dom_sf"/>
</dbReference>
<dbReference type="InterPro" id="IPR050710">
    <property type="entry name" value="Band7/mec-2_domain"/>
</dbReference>
<evidence type="ECO:0000256" key="1">
    <source>
        <dbReference type="ARBA" id="ARBA00004342"/>
    </source>
</evidence>
<evidence type="ECO:0000256" key="5">
    <source>
        <dbReference type="ARBA" id="ARBA00022679"/>
    </source>
</evidence>
<dbReference type="Gene3D" id="3.30.479.30">
    <property type="entry name" value="Band 7 domain"/>
    <property type="match status" value="3"/>
</dbReference>
<keyword evidence="9" id="KW-0611">Plant defense</keyword>
<dbReference type="InterPro" id="IPR001245">
    <property type="entry name" value="Ser-Thr/Tyr_kinase_cat_dom"/>
</dbReference>
<dbReference type="FunFam" id="3.30.479.30:FF:000013">
    <property type="entry name" value="Hypersensitive-induced response protein 1"/>
    <property type="match status" value="1"/>
</dbReference>
<name>A0A498J6Q2_MALDO</name>
<feature type="domain" description="Protein kinase" evidence="14">
    <location>
        <begin position="121"/>
        <end position="405"/>
    </location>
</feature>
<dbReference type="CDD" id="cd03407">
    <property type="entry name" value="SPFH_like_u4"/>
    <property type="match status" value="3"/>
</dbReference>
<keyword evidence="4" id="KW-0723">Serine/threonine-protein kinase</keyword>
<evidence type="ECO:0000256" key="13">
    <source>
        <dbReference type="SAM" id="MobiDB-lite"/>
    </source>
</evidence>
<evidence type="ECO:0000313" key="15">
    <source>
        <dbReference type="EMBL" id="RXH89512.1"/>
    </source>
</evidence>
<dbReference type="Pfam" id="PF07714">
    <property type="entry name" value="PK_Tyr_Ser-Thr"/>
    <property type="match status" value="1"/>
</dbReference>